<dbReference type="InterPro" id="IPR036812">
    <property type="entry name" value="NAD(P)_OxRdtase_dom_sf"/>
</dbReference>
<dbReference type="PANTHER" id="PTHR43827:SF3">
    <property type="entry name" value="NADP-DEPENDENT OXIDOREDUCTASE DOMAIN-CONTAINING PROTEIN"/>
    <property type="match status" value="1"/>
</dbReference>
<sequence>MVARTWNIASTVTLRGGGVPMPILGLGVWQTPPGAETRNAVLAALRAGYRLVDTARAYRNEEDVGAAIRESGLPREEVFVTTKLWNSDHGYDSTLRACDESIRRLGVDRLDLYLVHWPVEGLRHETWRAMEKILADGKARAVGVSNYTIRHLDELLARAKVAPAVNQVEFSPFLYQRALLDHCRRHGIQLEAYGPLVRAHRMDDPTLQRVAGKHGRTPAQVLVRWCIEHEVVPIPKSVHEERIRENADVFGFTLDAEDLAALDALDEGYRTSWDPTNAP</sequence>
<dbReference type="RefSeq" id="WP_248357365.1">
    <property type="nucleotide sequence ID" value="NZ_AP025591.1"/>
</dbReference>
<dbReference type="PROSITE" id="PS00063">
    <property type="entry name" value="ALDOKETO_REDUCTASE_3"/>
    <property type="match status" value="1"/>
</dbReference>
<dbReference type="Pfam" id="PF00248">
    <property type="entry name" value="Aldo_ket_red"/>
    <property type="match status" value="1"/>
</dbReference>
<evidence type="ECO:0000256" key="3">
    <source>
        <dbReference type="ARBA" id="ARBA00023002"/>
    </source>
</evidence>
<name>A0ABM7WNF3_9BACT</name>
<comment type="similarity">
    <text evidence="1">Belongs to the aldo/keto reductase family.</text>
</comment>
<dbReference type="PRINTS" id="PR00069">
    <property type="entry name" value="ALDKETRDTASE"/>
</dbReference>
<dbReference type="InterPro" id="IPR020471">
    <property type="entry name" value="AKR"/>
</dbReference>
<feature type="domain" description="NADP-dependent oxidoreductase" evidence="4">
    <location>
        <begin position="24"/>
        <end position="267"/>
    </location>
</feature>
<protein>
    <submittedName>
        <fullName evidence="5">2,5-diketo-D-gluconic acid reductase</fullName>
    </submittedName>
</protein>
<keyword evidence="2" id="KW-0521">NADP</keyword>
<gene>
    <name evidence="5" type="primary">ara1</name>
    <name evidence="5" type="ORF">AMOR_00030</name>
</gene>
<dbReference type="CDD" id="cd19071">
    <property type="entry name" value="AKR_AKR1-5-like"/>
    <property type="match status" value="1"/>
</dbReference>
<dbReference type="InterPro" id="IPR018170">
    <property type="entry name" value="Aldo/ket_reductase_CS"/>
</dbReference>
<dbReference type="PROSITE" id="PS00798">
    <property type="entry name" value="ALDOKETO_REDUCTASE_1"/>
    <property type="match status" value="1"/>
</dbReference>
<dbReference type="Gene3D" id="3.20.20.100">
    <property type="entry name" value="NADP-dependent oxidoreductase domain"/>
    <property type="match status" value="1"/>
</dbReference>
<keyword evidence="3" id="KW-0560">Oxidoreductase</keyword>
<dbReference type="PANTHER" id="PTHR43827">
    <property type="entry name" value="2,5-DIKETO-D-GLUCONIC ACID REDUCTASE"/>
    <property type="match status" value="1"/>
</dbReference>
<evidence type="ECO:0000313" key="5">
    <source>
        <dbReference type="EMBL" id="BDG01007.1"/>
    </source>
</evidence>
<dbReference type="PIRSF" id="PIRSF000097">
    <property type="entry name" value="AKR"/>
    <property type="match status" value="1"/>
</dbReference>
<evidence type="ECO:0000256" key="1">
    <source>
        <dbReference type="ARBA" id="ARBA00007905"/>
    </source>
</evidence>
<dbReference type="EMBL" id="AP025591">
    <property type="protein sequence ID" value="BDG01007.1"/>
    <property type="molecule type" value="Genomic_DNA"/>
</dbReference>
<dbReference type="SUPFAM" id="SSF51430">
    <property type="entry name" value="NAD(P)-linked oxidoreductase"/>
    <property type="match status" value="1"/>
</dbReference>
<keyword evidence="6" id="KW-1185">Reference proteome</keyword>
<dbReference type="PROSITE" id="PS00062">
    <property type="entry name" value="ALDOKETO_REDUCTASE_2"/>
    <property type="match status" value="1"/>
</dbReference>
<proteinExistence type="inferred from homology"/>
<dbReference type="InterPro" id="IPR023210">
    <property type="entry name" value="NADP_OxRdtase_dom"/>
</dbReference>
<accession>A0ABM7WNF3</accession>
<dbReference type="Proteomes" id="UP001162891">
    <property type="component" value="Chromosome"/>
</dbReference>
<evidence type="ECO:0000259" key="4">
    <source>
        <dbReference type="Pfam" id="PF00248"/>
    </source>
</evidence>
<organism evidence="5 6">
    <name type="scientific">Anaeromyxobacter oryzae</name>
    <dbReference type="NCBI Taxonomy" id="2918170"/>
    <lineage>
        <taxon>Bacteria</taxon>
        <taxon>Pseudomonadati</taxon>
        <taxon>Myxococcota</taxon>
        <taxon>Myxococcia</taxon>
        <taxon>Myxococcales</taxon>
        <taxon>Cystobacterineae</taxon>
        <taxon>Anaeromyxobacteraceae</taxon>
        <taxon>Anaeromyxobacter</taxon>
    </lineage>
</organism>
<evidence type="ECO:0000313" key="6">
    <source>
        <dbReference type="Proteomes" id="UP001162891"/>
    </source>
</evidence>
<reference evidence="6" key="1">
    <citation type="journal article" date="2022" name="Int. J. Syst. Evol. Microbiol.">
        <title>Anaeromyxobacter oryzae sp. nov., Anaeromyxobacter diazotrophicus sp. nov. and Anaeromyxobacter paludicola sp. nov., isolated from paddy soils.</title>
        <authorList>
            <person name="Itoh H."/>
            <person name="Xu Z."/>
            <person name="Mise K."/>
            <person name="Masuda Y."/>
            <person name="Ushijima N."/>
            <person name="Hayakawa C."/>
            <person name="Shiratori Y."/>
            <person name="Senoo K."/>
        </authorList>
    </citation>
    <scope>NUCLEOTIDE SEQUENCE [LARGE SCALE GENOMIC DNA]</scope>
    <source>
        <strain evidence="6">Red232</strain>
    </source>
</reference>
<evidence type="ECO:0000256" key="2">
    <source>
        <dbReference type="ARBA" id="ARBA00022857"/>
    </source>
</evidence>